<evidence type="ECO:0000313" key="1">
    <source>
        <dbReference type="EMBL" id="RIM93362.1"/>
    </source>
</evidence>
<dbReference type="AlphaFoldDB" id="A0AAQ0RYA1"/>
<gene>
    <name evidence="1" type="ORF">BU104_03185</name>
</gene>
<reference evidence="1 2" key="1">
    <citation type="journal article" date="2016" name="Front. Microbiol.">
        <title>Comprehensive Phylogenetic Analysis of Bovine Non-aureus Staphylococci Species Based on Whole-Genome Sequencing.</title>
        <authorList>
            <person name="Naushad S."/>
            <person name="Barkema H.W."/>
            <person name="Luby C."/>
            <person name="Condas L.A."/>
            <person name="Nobrega D.B."/>
            <person name="Carson D.A."/>
            <person name="De Buck J."/>
        </authorList>
    </citation>
    <scope>NUCLEOTIDE SEQUENCE [LARGE SCALE GENOMIC DNA]</scope>
    <source>
        <strain evidence="1 2">SNUC 1349</strain>
    </source>
</reference>
<sequence length="96" mass="11397">MQNYSSHSFDYSLPSELNQTIITVYRDIFLNESEICERKEKDSHPFIADVSIIFNILVKELNVLKERVLEEDLYNSIGFIDGEYHEQRVYKIGNYK</sequence>
<dbReference type="Proteomes" id="UP000285579">
    <property type="component" value="Unassembled WGS sequence"/>
</dbReference>
<dbReference type="EMBL" id="QXUI01000002">
    <property type="protein sequence ID" value="RIM93362.1"/>
    <property type="molecule type" value="Genomic_DNA"/>
</dbReference>
<name>A0AAQ0RYA1_STAXY</name>
<evidence type="ECO:0000313" key="2">
    <source>
        <dbReference type="Proteomes" id="UP000285579"/>
    </source>
</evidence>
<proteinExistence type="predicted"/>
<protein>
    <submittedName>
        <fullName evidence="1">Uncharacterized protein</fullName>
    </submittedName>
</protein>
<comment type="caution">
    <text evidence="1">The sequence shown here is derived from an EMBL/GenBank/DDBJ whole genome shotgun (WGS) entry which is preliminary data.</text>
</comment>
<organism evidence="1 2">
    <name type="scientific">Staphylococcus xylosus</name>
    <dbReference type="NCBI Taxonomy" id="1288"/>
    <lineage>
        <taxon>Bacteria</taxon>
        <taxon>Bacillati</taxon>
        <taxon>Bacillota</taxon>
        <taxon>Bacilli</taxon>
        <taxon>Bacillales</taxon>
        <taxon>Staphylococcaceae</taxon>
        <taxon>Staphylococcus</taxon>
    </lineage>
</organism>
<dbReference type="RefSeq" id="WP_107539545.1">
    <property type="nucleotide sequence ID" value="NZ_CP066721.1"/>
</dbReference>
<accession>A0AAQ0RYA1</accession>